<dbReference type="EMBL" id="JAODUO010000522">
    <property type="protein sequence ID" value="KAK2178942.1"/>
    <property type="molecule type" value="Genomic_DNA"/>
</dbReference>
<evidence type="ECO:0000313" key="1">
    <source>
        <dbReference type="EMBL" id="KAK2178942.1"/>
    </source>
</evidence>
<dbReference type="AlphaFoldDB" id="A0AAD9NQE1"/>
<comment type="caution">
    <text evidence="1">The sequence shown here is derived from an EMBL/GenBank/DDBJ whole genome shotgun (WGS) entry which is preliminary data.</text>
</comment>
<sequence>MIIAEEHAGSRPERSTTQQIFNFRILCDEYLQHQQDLYHDFVDFKKACDKVWHAALWATTRQYNINANLIRMTPNLYNKP</sequence>
<proteinExistence type="predicted"/>
<protein>
    <submittedName>
        <fullName evidence="1">Uncharacterized protein</fullName>
    </submittedName>
</protein>
<keyword evidence="2" id="KW-1185">Reference proteome</keyword>
<evidence type="ECO:0000313" key="2">
    <source>
        <dbReference type="Proteomes" id="UP001209878"/>
    </source>
</evidence>
<dbReference type="Proteomes" id="UP001209878">
    <property type="component" value="Unassembled WGS sequence"/>
</dbReference>
<gene>
    <name evidence="1" type="ORF">NP493_522g01009</name>
</gene>
<accession>A0AAD9NQE1</accession>
<reference evidence="1" key="1">
    <citation type="journal article" date="2023" name="Mol. Biol. Evol.">
        <title>Third-Generation Sequencing Reveals the Adaptive Role of the Epigenome in Three Deep-Sea Polychaetes.</title>
        <authorList>
            <person name="Perez M."/>
            <person name="Aroh O."/>
            <person name="Sun Y."/>
            <person name="Lan Y."/>
            <person name="Juniper S.K."/>
            <person name="Young C.R."/>
            <person name="Angers B."/>
            <person name="Qian P.Y."/>
        </authorList>
    </citation>
    <scope>NUCLEOTIDE SEQUENCE</scope>
    <source>
        <strain evidence="1">R07B-5</strain>
    </source>
</reference>
<name>A0AAD9NQE1_RIDPI</name>
<organism evidence="1 2">
    <name type="scientific">Ridgeia piscesae</name>
    <name type="common">Tubeworm</name>
    <dbReference type="NCBI Taxonomy" id="27915"/>
    <lineage>
        <taxon>Eukaryota</taxon>
        <taxon>Metazoa</taxon>
        <taxon>Spiralia</taxon>
        <taxon>Lophotrochozoa</taxon>
        <taxon>Annelida</taxon>
        <taxon>Polychaeta</taxon>
        <taxon>Sedentaria</taxon>
        <taxon>Canalipalpata</taxon>
        <taxon>Sabellida</taxon>
        <taxon>Siboglinidae</taxon>
        <taxon>Ridgeia</taxon>
    </lineage>
</organism>